<keyword evidence="6 10" id="KW-1133">Transmembrane helix</keyword>
<evidence type="ECO:0000256" key="10">
    <source>
        <dbReference type="RuleBase" id="RU351113"/>
    </source>
</evidence>
<dbReference type="EMBL" id="KU958256">
    <property type="protein sequence ID" value="AQM56085.1"/>
    <property type="molecule type" value="mRNA"/>
</dbReference>
<keyword evidence="2" id="KW-1003">Cell membrane</keyword>
<dbReference type="GO" id="GO:0005549">
    <property type="term" value="F:odorant binding"/>
    <property type="evidence" value="ECO:0007669"/>
    <property type="project" value="InterPro"/>
</dbReference>
<feature type="transmembrane region" description="Helical" evidence="10">
    <location>
        <begin position="50"/>
        <end position="68"/>
    </location>
</feature>
<comment type="similarity">
    <text evidence="10">Belongs to the insect chemoreceptor superfamily. Heteromeric odorant receptor channel (TC 1.A.69) family.</text>
</comment>
<protein>
    <recommendedName>
        <fullName evidence="10">Odorant receptor</fullName>
    </recommendedName>
</protein>
<evidence type="ECO:0000256" key="1">
    <source>
        <dbReference type="ARBA" id="ARBA00004651"/>
    </source>
</evidence>
<keyword evidence="8 10" id="KW-0675">Receptor</keyword>
<keyword evidence="5 10" id="KW-0552">Olfaction</keyword>
<dbReference type="GO" id="GO:0007165">
    <property type="term" value="P:signal transduction"/>
    <property type="evidence" value="ECO:0007669"/>
    <property type="project" value="UniProtKB-KW"/>
</dbReference>
<feature type="transmembrane region" description="Helical" evidence="10">
    <location>
        <begin position="252"/>
        <end position="276"/>
    </location>
</feature>
<organism evidence="11">
    <name type="scientific">Apolygus lucorum</name>
    <name type="common">Small green plant bug</name>
    <name type="synonym">Lygocoris lucorum</name>
    <dbReference type="NCBI Taxonomy" id="248454"/>
    <lineage>
        <taxon>Eukaryota</taxon>
        <taxon>Metazoa</taxon>
        <taxon>Ecdysozoa</taxon>
        <taxon>Arthropoda</taxon>
        <taxon>Hexapoda</taxon>
        <taxon>Insecta</taxon>
        <taxon>Pterygota</taxon>
        <taxon>Neoptera</taxon>
        <taxon>Paraneoptera</taxon>
        <taxon>Hemiptera</taxon>
        <taxon>Heteroptera</taxon>
        <taxon>Panheteroptera</taxon>
        <taxon>Cimicomorpha</taxon>
        <taxon>Miridae</taxon>
        <taxon>Mirini</taxon>
        <taxon>Apolygus</taxon>
    </lineage>
</organism>
<reference evidence="11" key="1">
    <citation type="journal article" date="2016" name="Sci. Rep.">
        <title>Identification and expression analysis of an olfactory receptor gene family in green plant bug Apolygus lucorum (Meyer-Dur).</title>
        <authorList>
            <person name="An X.K."/>
            <person name="Sun L."/>
            <person name="Liu H.W."/>
            <person name="Liu D.F."/>
            <person name="Ding Y.X."/>
            <person name="Li L.M."/>
            <person name="Zhang Y.J."/>
            <person name="Guo Y.Y."/>
        </authorList>
    </citation>
    <scope>NUCLEOTIDE SEQUENCE</scope>
</reference>
<dbReference type="OrthoDB" id="7677057at2759"/>
<evidence type="ECO:0000256" key="7">
    <source>
        <dbReference type="ARBA" id="ARBA00023136"/>
    </source>
</evidence>
<dbReference type="Pfam" id="PF02949">
    <property type="entry name" value="7tm_6"/>
    <property type="match status" value="1"/>
</dbReference>
<evidence type="ECO:0000313" key="13">
    <source>
        <dbReference type="Proteomes" id="UP000466442"/>
    </source>
</evidence>
<accession>A0A1Q1NIK7</accession>
<evidence type="ECO:0000256" key="2">
    <source>
        <dbReference type="ARBA" id="ARBA00022475"/>
    </source>
</evidence>
<dbReference type="GO" id="GO:0004984">
    <property type="term" value="F:olfactory receptor activity"/>
    <property type="evidence" value="ECO:0007669"/>
    <property type="project" value="InterPro"/>
</dbReference>
<dbReference type="Proteomes" id="UP000466442">
    <property type="component" value="Unassembled WGS sequence"/>
</dbReference>
<keyword evidence="13" id="KW-1185">Reference proteome</keyword>
<comment type="subcellular location">
    <subcellularLocation>
        <location evidence="1 10">Cell membrane</location>
        <topology evidence="1 10">Multi-pass membrane protein</topology>
    </subcellularLocation>
</comment>
<sequence length="382" mass="44035">MTVVQTNKRTAMTDVHHYHSLLLTMLEIAAVFKKREGSIFSPTGFKMFRVANLIVCFLFVTSCARYVFHEKGAQFFTVAIGTGSIEFCIINMILVSKSDIIDRMLATSAKIFYQLPQNEETRDVLETYRTKGYTFMRAFGMLIGVNEVLGLIKPFWMARLTGQLGLPFDISCLGIPTVPCWIFQIICTSHLIVTVAFHVIIVKTLMYLTWGHSIVITKIMNRRPVHDDEENDRKIIELYCDFSRFSTSFSSLFGLTTFIEVTFTSTRCCFLIYHAIKSLSNNDMEQAIVSVTALIASIAISYVMCSCGEDLVEINQMMRDGFYNSKWYESSPQSRRRMLPMLVLSRVPIRFQYRYYMYFNYEILMKIMHSTYSLSAALIQFL</sequence>
<keyword evidence="9 10" id="KW-0807">Transducer</keyword>
<evidence type="ECO:0000256" key="6">
    <source>
        <dbReference type="ARBA" id="ARBA00022989"/>
    </source>
</evidence>
<evidence type="ECO:0000256" key="8">
    <source>
        <dbReference type="ARBA" id="ARBA00023170"/>
    </source>
</evidence>
<evidence type="ECO:0000313" key="12">
    <source>
        <dbReference type="EMBL" id="KAF6213083.1"/>
    </source>
</evidence>
<evidence type="ECO:0000256" key="5">
    <source>
        <dbReference type="ARBA" id="ARBA00022725"/>
    </source>
</evidence>
<evidence type="ECO:0000256" key="3">
    <source>
        <dbReference type="ARBA" id="ARBA00022606"/>
    </source>
</evidence>
<name>A0A1Q1NIK7_APOLU</name>
<proteinExistence type="evidence at transcript level"/>
<evidence type="ECO:0000256" key="9">
    <source>
        <dbReference type="ARBA" id="ARBA00023224"/>
    </source>
</evidence>
<comment type="caution">
    <text evidence="10">Lacks conserved residue(s) required for the propagation of feature annotation.</text>
</comment>
<evidence type="ECO:0000256" key="4">
    <source>
        <dbReference type="ARBA" id="ARBA00022692"/>
    </source>
</evidence>
<feature type="transmembrane region" description="Helical" evidence="10">
    <location>
        <begin position="181"/>
        <end position="202"/>
    </location>
</feature>
<keyword evidence="4 10" id="KW-0812">Transmembrane</keyword>
<reference evidence="11" key="2">
    <citation type="submission" date="2016-03" db="EMBL/GenBank/DDBJ databases">
        <authorList>
            <person name="Ploux O."/>
        </authorList>
    </citation>
    <scope>NUCLEOTIDE SEQUENCE</scope>
</reference>
<evidence type="ECO:0000313" key="11">
    <source>
        <dbReference type="EMBL" id="AQM56085.1"/>
    </source>
</evidence>
<gene>
    <name evidence="11" type="primary">OR79</name>
    <name evidence="12" type="ORF">GE061_010797</name>
</gene>
<dbReference type="InterPro" id="IPR004117">
    <property type="entry name" value="7tm6_olfct_rcpt"/>
</dbReference>
<reference evidence="12" key="3">
    <citation type="journal article" date="2021" name="Mol. Ecol. Resour.">
        <title>Apolygus lucorum genome provides insights into omnivorousness and mesophyll feeding.</title>
        <authorList>
            <person name="Liu Y."/>
            <person name="Liu H."/>
            <person name="Wang H."/>
            <person name="Huang T."/>
            <person name="Liu B."/>
            <person name="Yang B."/>
            <person name="Yin L."/>
            <person name="Li B."/>
            <person name="Zhang Y."/>
            <person name="Zhang S."/>
            <person name="Jiang F."/>
            <person name="Zhang X."/>
            <person name="Ren Y."/>
            <person name="Wang B."/>
            <person name="Wang S."/>
            <person name="Lu Y."/>
            <person name="Wu K."/>
            <person name="Fan W."/>
            <person name="Wang G."/>
        </authorList>
    </citation>
    <scope>NUCLEOTIDE SEQUENCE</scope>
    <source>
        <strain evidence="12">12Hb</strain>
    </source>
</reference>
<feature type="transmembrane region" description="Helical" evidence="10">
    <location>
        <begin position="74"/>
        <end position="95"/>
    </location>
</feature>
<feature type="transmembrane region" description="Helical" evidence="10">
    <location>
        <begin position="288"/>
        <end position="308"/>
    </location>
</feature>
<dbReference type="PANTHER" id="PTHR21137">
    <property type="entry name" value="ODORANT RECEPTOR"/>
    <property type="match status" value="1"/>
</dbReference>
<dbReference type="PANTHER" id="PTHR21137:SF35">
    <property type="entry name" value="ODORANT RECEPTOR 19A-RELATED"/>
    <property type="match status" value="1"/>
</dbReference>
<dbReference type="GO" id="GO:0005886">
    <property type="term" value="C:plasma membrane"/>
    <property type="evidence" value="ECO:0007669"/>
    <property type="project" value="UniProtKB-SubCell"/>
</dbReference>
<feature type="transmembrane region" description="Helical" evidence="10">
    <location>
        <begin position="138"/>
        <end position="156"/>
    </location>
</feature>
<dbReference type="EMBL" id="WIXP02000003">
    <property type="protein sequence ID" value="KAF6213083.1"/>
    <property type="molecule type" value="Genomic_DNA"/>
</dbReference>
<keyword evidence="3 10" id="KW-0716">Sensory transduction</keyword>
<keyword evidence="7 10" id="KW-0472">Membrane</keyword>
<dbReference type="AlphaFoldDB" id="A0A1Q1NIK7"/>